<organism evidence="2 3">
    <name type="scientific">Cyprinodon variegatus</name>
    <name type="common">Sheepshead minnow</name>
    <dbReference type="NCBI Taxonomy" id="28743"/>
    <lineage>
        <taxon>Eukaryota</taxon>
        <taxon>Metazoa</taxon>
        <taxon>Chordata</taxon>
        <taxon>Craniata</taxon>
        <taxon>Vertebrata</taxon>
        <taxon>Euteleostomi</taxon>
        <taxon>Actinopterygii</taxon>
        <taxon>Neopterygii</taxon>
        <taxon>Teleostei</taxon>
        <taxon>Neoteleostei</taxon>
        <taxon>Acanthomorphata</taxon>
        <taxon>Ovalentaria</taxon>
        <taxon>Atherinomorphae</taxon>
        <taxon>Cyprinodontiformes</taxon>
        <taxon>Cyprinodontidae</taxon>
        <taxon>Cyprinodon</taxon>
    </lineage>
</organism>
<reference evidence="2" key="1">
    <citation type="submission" date="2025-08" db="UniProtKB">
        <authorList>
            <consortium name="Ensembl"/>
        </authorList>
    </citation>
    <scope>IDENTIFICATION</scope>
</reference>
<sequence>MVYSPTLDSEQQLQDSGFGRPPPRHGLKLLKWYVQTCLDNNMRALCDPEKGEYGFHEFKNFGRPPLLPVIHDKRQYRYFTLGNLHSHHAEDLPYDVRKYYDRRDPKSNQDRVLVKLNKNNRRIEEIYATHSQWKSFLELLKVCVNLDISLNRRQSIKMLPLMSCETGQLIASWPKGTTSWKTHFQYYDDKVPSCLQSSKPAESSHSSSALPSSQWEEIIESLFAHWLNSDLI</sequence>
<dbReference type="Ensembl" id="ENSCVAT00000029152.1">
    <property type="protein sequence ID" value="ENSCVAP00000009400.1"/>
    <property type="gene ID" value="ENSCVAG00000011344.1"/>
</dbReference>
<keyword evidence="3" id="KW-1185">Reference proteome</keyword>
<protein>
    <submittedName>
        <fullName evidence="2">Si:ch211-198c19.1</fullName>
    </submittedName>
</protein>
<name>A0A3Q2FSI7_CYPVA</name>
<dbReference type="AlphaFoldDB" id="A0A3Q2FSI7"/>
<dbReference type="Proteomes" id="UP000265020">
    <property type="component" value="Unassembled WGS sequence"/>
</dbReference>
<proteinExistence type="predicted"/>
<dbReference type="PANTHER" id="PTHR38706:SF3">
    <property type="entry name" value="SI:CH211-198C19.1"/>
    <property type="match status" value="1"/>
</dbReference>
<evidence type="ECO:0000313" key="2">
    <source>
        <dbReference type="Ensembl" id="ENSCVAP00000009400.1"/>
    </source>
</evidence>
<feature type="region of interest" description="Disordered" evidence="1">
    <location>
        <begin position="1"/>
        <end position="22"/>
    </location>
</feature>
<accession>A0A3Q2FSI7</accession>
<dbReference type="GeneTree" id="ENSGT00940000169325"/>
<dbReference type="PANTHER" id="PTHR38706">
    <property type="entry name" value="SI:CH211-198C19.1-RELATED"/>
    <property type="match status" value="1"/>
</dbReference>
<reference evidence="2" key="2">
    <citation type="submission" date="2025-09" db="UniProtKB">
        <authorList>
            <consortium name="Ensembl"/>
        </authorList>
    </citation>
    <scope>IDENTIFICATION</scope>
</reference>
<evidence type="ECO:0000313" key="3">
    <source>
        <dbReference type="Proteomes" id="UP000265020"/>
    </source>
</evidence>
<feature type="compositionally biased region" description="Polar residues" evidence="1">
    <location>
        <begin position="1"/>
        <end position="15"/>
    </location>
</feature>
<evidence type="ECO:0000256" key="1">
    <source>
        <dbReference type="SAM" id="MobiDB-lite"/>
    </source>
</evidence>